<keyword evidence="3" id="KW-1185">Reference proteome</keyword>
<feature type="transmembrane region" description="Helical" evidence="1">
    <location>
        <begin position="38"/>
        <end position="57"/>
    </location>
</feature>
<evidence type="ECO:0000313" key="2">
    <source>
        <dbReference type="EMBL" id="TDE07460.1"/>
    </source>
</evidence>
<reference evidence="2 3" key="1">
    <citation type="submission" date="2019-03" db="EMBL/GenBank/DDBJ databases">
        <title>Draft genome sequences of novel Actinobacteria.</title>
        <authorList>
            <person name="Sahin N."/>
            <person name="Ay H."/>
            <person name="Saygin H."/>
        </authorList>
    </citation>
    <scope>NUCLEOTIDE SEQUENCE [LARGE SCALE GENOMIC DNA]</scope>
    <source>
        <strain evidence="2 3">5K138</strain>
    </source>
</reference>
<evidence type="ECO:0000313" key="3">
    <source>
        <dbReference type="Proteomes" id="UP000294739"/>
    </source>
</evidence>
<name>A0A4R5D6J0_9ACTN</name>
<keyword evidence="1" id="KW-0472">Membrane</keyword>
<sequence length="166" mass="17935">MPALVALRLGFSALWIVAFAYAITETFDFPSISGMYPRVAAALGLILAAVTFAVDLWKWRRGRDVLGSEVSISASAALAAEDEHGVRRAFLRAARYALWLVALMASFWLVGVVAGAGLFVLAFLLVESKAHWILLVAGPLATMGLLMLLANSMNLFWPESLITLVP</sequence>
<evidence type="ECO:0000256" key="1">
    <source>
        <dbReference type="SAM" id="Phobius"/>
    </source>
</evidence>
<evidence type="ECO:0008006" key="4">
    <source>
        <dbReference type="Google" id="ProtNLM"/>
    </source>
</evidence>
<proteinExistence type="predicted"/>
<dbReference type="AlphaFoldDB" id="A0A4R5D6J0"/>
<feature type="transmembrane region" description="Helical" evidence="1">
    <location>
        <begin position="96"/>
        <end position="126"/>
    </location>
</feature>
<dbReference type="Proteomes" id="UP000294739">
    <property type="component" value="Unassembled WGS sequence"/>
</dbReference>
<accession>A0A4R5D6J0</accession>
<comment type="caution">
    <text evidence="2">The sequence shown here is derived from an EMBL/GenBank/DDBJ whole genome shotgun (WGS) entry which is preliminary data.</text>
</comment>
<dbReference type="EMBL" id="SMKZ01000030">
    <property type="protein sequence ID" value="TDE07460.1"/>
    <property type="molecule type" value="Genomic_DNA"/>
</dbReference>
<protein>
    <recommendedName>
        <fullName evidence="4">Tripartite tricarboxylate transporter TctB family protein</fullName>
    </recommendedName>
</protein>
<keyword evidence="1" id="KW-0812">Transmembrane</keyword>
<dbReference type="RefSeq" id="WP_131897660.1">
    <property type="nucleotide sequence ID" value="NZ_SMKZ01000030.1"/>
</dbReference>
<gene>
    <name evidence="2" type="ORF">E1269_19695</name>
</gene>
<keyword evidence="1" id="KW-1133">Transmembrane helix</keyword>
<feature type="transmembrane region" description="Helical" evidence="1">
    <location>
        <begin position="132"/>
        <end position="150"/>
    </location>
</feature>
<dbReference type="InParanoid" id="A0A4R5D6J0"/>
<organism evidence="2 3">
    <name type="scientific">Jiangella asiatica</name>
    <dbReference type="NCBI Taxonomy" id="2530372"/>
    <lineage>
        <taxon>Bacteria</taxon>
        <taxon>Bacillati</taxon>
        <taxon>Actinomycetota</taxon>
        <taxon>Actinomycetes</taxon>
        <taxon>Jiangellales</taxon>
        <taxon>Jiangellaceae</taxon>
        <taxon>Jiangella</taxon>
    </lineage>
</organism>